<proteinExistence type="predicted"/>
<feature type="compositionally biased region" description="Basic and acidic residues" evidence="6">
    <location>
        <begin position="1"/>
        <end position="10"/>
    </location>
</feature>
<keyword evidence="1 5" id="KW-0479">Metal-binding</keyword>
<evidence type="ECO:0000256" key="4">
    <source>
        <dbReference type="ARBA" id="ARBA00022833"/>
    </source>
</evidence>
<dbReference type="OrthoDB" id="410307at2759"/>
<accession>A0A4Z0ABL5</accession>
<dbReference type="InterPro" id="IPR045877">
    <property type="entry name" value="ZFP36-like"/>
</dbReference>
<feature type="region of interest" description="Disordered" evidence="6">
    <location>
        <begin position="1"/>
        <end position="64"/>
    </location>
</feature>
<reference evidence="8 9" key="1">
    <citation type="submission" date="2019-02" db="EMBL/GenBank/DDBJ databases">
        <title>Genome sequencing of the rare red list fungi Hericium alpestre (H. flagellum).</title>
        <authorList>
            <person name="Buettner E."/>
            <person name="Kellner H."/>
        </authorList>
    </citation>
    <scope>NUCLEOTIDE SEQUENCE [LARGE SCALE GENOMIC DNA]</scope>
    <source>
        <strain evidence="8 9">DSM 108284</strain>
    </source>
</reference>
<dbReference type="SUPFAM" id="SSF90229">
    <property type="entry name" value="CCCH zinc finger"/>
    <property type="match status" value="2"/>
</dbReference>
<feature type="region of interest" description="Disordered" evidence="6">
    <location>
        <begin position="750"/>
        <end position="784"/>
    </location>
</feature>
<dbReference type="FunFam" id="4.10.1000.10:FF:000001">
    <property type="entry name" value="zinc finger CCCH domain-containing protein 15-like"/>
    <property type="match status" value="1"/>
</dbReference>
<dbReference type="AlphaFoldDB" id="A0A4Z0ABL5"/>
<feature type="region of interest" description="Disordered" evidence="6">
    <location>
        <begin position="704"/>
        <end position="738"/>
    </location>
</feature>
<keyword evidence="9" id="KW-1185">Reference proteome</keyword>
<feature type="region of interest" description="Disordered" evidence="6">
    <location>
        <begin position="543"/>
        <end position="571"/>
    </location>
</feature>
<feature type="region of interest" description="Disordered" evidence="6">
    <location>
        <begin position="88"/>
        <end position="194"/>
    </location>
</feature>
<feature type="zinc finger region" description="C3H1-type" evidence="5">
    <location>
        <begin position="479"/>
        <end position="507"/>
    </location>
</feature>
<name>A0A4Z0ABL5_9AGAM</name>
<feature type="region of interest" description="Disordered" evidence="6">
    <location>
        <begin position="599"/>
        <end position="623"/>
    </location>
</feature>
<feature type="domain" description="C3H1-type" evidence="7">
    <location>
        <begin position="479"/>
        <end position="507"/>
    </location>
</feature>
<keyword evidence="3 5" id="KW-0863">Zinc-finger</keyword>
<dbReference type="PANTHER" id="PTHR12547:SF18">
    <property type="entry name" value="PROTEIN TIS11"/>
    <property type="match status" value="1"/>
</dbReference>
<feature type="compositionally biased region" description="Low complexity" evidence="6">
    <location>
        <begin position="124"/>
        <end position="134"/>
    </location>
</feature>
<feature type="domain" description="C3H1-type" evidence="7">
    <location>
        <begin position="511"/>
        <end position="539"/>
    </location>
</feature>
<evidence type="ECO:0000256" key="5">
    <source>
        <dbReference type="PROSITE-ProRule" id="PRU00723"/>
    </source>
</evidence>
<feature type="compositionally biased region" description="Polar residues" evidence="6">
    <location>
        <begin position="722"/>
        <end position="738"/>
    </location>
</feature>
<comment type="caution">
    <text evidence="8">The sequence shown here is derived from an EMBL/GenBank/DDBJ whole genome shotgun (WGS) entry which is preliminary data.</text>
</comment>
<evidence type="ECO:0000313" key="9">
    <source>
        <dbReference type="Proteomes" id="UP000298061"/>
    </source>
</evidence>
<dbReference type="Pfam" id="PF00642">
    <property type="entry name" value="zf-CCCH"/>
    <property type="match status" value="2"/>
</dbReference>
<dbReference type="STRING" id="135208.A0A4Z0ABL5"/>
<feature type="compositionally biased region" description="Polar residues" evidence="6">
    <location>
        <begin position="28"/>
        <end position="50"/>
    </location>
</feature>
<evidence type="ECO:0000259" key="7">
    <source>
        <dbReference type="PROSITE" id="PS50103"/>
    </source>
</evidence>
<keyword evidence="2" id="KW-0677">Repeat</keyword>
<dbReference type="Gene3D" id="4.10.1000.10">
    <property type="entry name" value="Zinc finger, CCCH-type"/>
    <property type="match status" value="2"/>
</dbReference>
<dbReference type="GO" id="GO:0003729">
    <property type="term" value="F:mRNA binding"/>
    <property type="evidence" value="ECO:0007669"/>
    <property type="project" value="InterPro"/>
</dbReference>
<feature type="compositionally biased region" description="Polar residues" evidence="6">
    <location>
        <begin position="113"/>
        <end position="123"/>
    </location>
</feature>
<dbReference type="PANTHER" id="PTHR12547">
    <property type="entry name" value="CCCH ZINC FINGER/TIS11-RELATED"/>
    <property type="match status" value="1"/>
</dbReference>
<dbReference type="InterPro" id="IPR000571">
    <property type="entry name" value="Znf_CCCH"/>
</dbReference>
<evidence type="ECO:0000256" key="6">
    <source>
        <dbReference type="SAM" id="MobiDB-lite"/>
    </source>
</evidence>
<evidence type="ECO:0000256" key="1">
    <source>
        <dbReference type="ARBA" id="ARBA00022723"/>
    </source>
</evidence>
<feature type="compositionally biased region" description="Polar residues" evidence="6">
    <location>
        <begin position="704"/>
        <end position="713"/>
    </location>
</feature>
<feature type="zinc finger region" description="C3H1-type" evidence="5">
    <location>
        <begin position="511"/>
        <end position="539"/>
    </location>
</feature>
<organism evidence="8 9">
    <name type="scientific">Hericium alpestre</name>
    <dbReference type="NCBI Taxonomy" id="135208"/>
    <lineage>
        <taxon>Eukaryota</taxon>
        <taxon>Fungi</taxon>
        <taxon>Dikarya</taxon>
        <taxon>Basidiomycota</taxon>
        <taxon>Agaricomycotina</taxon>
        <taxon>Agaricomycetes</taxon>
        <taxon>Russulales</taxon>
        <taxon>Hericiaceae</taxon>
        <taxon>Hericium</taxon>
    </lineage>
</organism>
<dbReference type="GO" id="GO:0008270">
    <property type="term" value="F:zinc ion binding"/>
    <property type="evidence" value="ECO:0007669"/>
    <property type="project" value="UniProtKB-KW"/>
</dbReference>
<sequence length="784" mass="83211">MEDSASDRRQINAAYNNQSAPQGMPKFQSPSFLSNRNPSQPELSASSDHSLSGPRWRLNGTGQLVDQEAETASWDLADDIVRLKVSNGIDSSDDLHGPMRTPPQNKRAVAAVSQFQESSPLETSSDASLDSGSSPHASDQHLALPNHSRGSSTDTTASSQLSGSSHTLQPSALGLKIGNGSESRDRPHSYSGGLSTADLRRLQTAGSPLEGSPVHQRVPGLMSAIDRPGQQEQPAYPSLASYPRQQVHVQGPAAFPHQIEDPQMYAMQQRQFQPVAGGDVSRAAGAINGMSAYRGAPARGYDPQMQGMMPNAPNVGYPAPPAHTAHLSLGNAQQLYDVMMPHENPAVARVQQQHNVFRATHQHSASDPLHLREAAALMNAGLPPFAPGMYPAALAPPAMGLYPNQFYPQEAYAPNAAQIMAARLQSQYPGAGPYGMAVPSQSISPPVSNGVATNLTGGSSVAIDPSGNGPSANNRKLGLYKTELCRSWEEKGTCRYGPKCQFAHGEDEIRKYKTEICRTFWVSGSCPYGKRCCFIHTELPASGAPPGADGAPPPKVTETRNRSDSDSNEAPVSLLARISAKRNQDAVNNAYIDGEMSMSNSYQQTQQTSRPPTGSLRVDTSSLDPPIVNKQNKSAYPSFATNGVLFSSAEQTGSLSPGPVTAGPDLGRRGDFTALTQARLNHKHSTSSSNRHSFNGADVSINLNTPQPASGHTSPFAAPLENNASRTNGHARSGSAGNWANYARSGHLAAPIPFHGPQSASPGNEPKLSTPWLTAEVGAGSRWN</sequence>
<evidence type="ECO:0000256" key="3">
    <source>
        <dbReference type="ARBA" id="ARBA00022771"/>
    </source>
</evidence>
<dbReference type="InterPro" id="IPR036855">
    <property type="entry name" value="Znf_CCCH_sf"/>
</dbReference>
<keyword evidence="4 5" id="KW-0862">Zinc</keyword>
<dbReference type="Proteomes" id="UP000298061">
    <property type="component" value="Unassembled WGS sequence"/>
</dbReference>
<feature type="region of interest" description="Disordered" evidence="6">
    <location>
        <begin position="649"/>
        <end position="669"/>
    </location>
</feature>
<evidence type="ECO:0000256" key="2">
    <source>
        <dbReference type="ARBA" id="ARBA00022737"/>
    </source>
</evidence>
<feature type="compositionally biased region" description="Polar residues" evidence="6">
    <location>
        <begin position="148"/>
        <end position="170"/>
    </location>
</feature>
<dbReference type="EMBL" id="SFCI01000012">
    <property type="protein sequence ID" value="TFY83743.1"/>
    <property type="molecule type" value="Genomic_DNA"/>
</dbReference>
<dbReference type="PROSITE" id="PS50103">
    <property type="entry name" value="ZF_C3H1"/>
    <property type="match status" value="2"/>
</dbReference>
<gene>
    <name evidence="8" type="ORF">EWM64_g282</name>
</gene>
<dbReference type="SMART" id="SM00356">
    <property type="entry name" value="ZnF_C3H1"/>
    <property type="match status" value="2"/>
</dbReference>
<evidence type="ECO:0000313" key="8">
    <source>
        <dbReference type="EMBL" id="TFY83743.1"/>
    </source>
</evidence>
<protein>
    <recommendedName>
        <fullName evidence="7">C3H1-type domain-containing protein</fullName>
    </recommendedName>
</protein>